<dbReference type="GO" id="GO:0046677">
    <property type="term" value="P:response to antibiotic"/>
    <property type="evidence" value="ECO:0007669"/>
    <property type="project" value="UniProtKB-KW"/>
</dbReference>
<evidence type="ECO:0000256" key="7">
    <source>
        <dbReference type="ARBA" id="ARBA00023251"/>
    </source>
</evidence>
<feature type="transmembrane region" description="Helical" evidence="8">
    <location>
        <begin position="347"/>
        <end position="364"/>
    </location>
</feature>
<dbReference type="InterPro" id="IPR011701">
    <property type="entry name" value="MFS"/>
</dbReference>
<keyword evidence="4 8" id="KW-0812">Transmembrane</keyword>
<protein>
    <submittedName>
        <fullName evidence="10">MFS transporter</fullName>
    </submittedName>
</protein>
<dbReference type="CDD" id="cd17321">
    <property type="entry name" value="MFS_MMR_MDR_like"/>
    <property type="match status" value="1"/>
</dbReference>
<feature type="transmembrane region" description="Helical" evidence="8">
    <location>
        <begin position="145"/>
        <end position="167"/>
    </location>
</feature>
<dbReference type="PANTHER" id="PTHR42718:SF39">
    <property type="entry name" value="ACTINORHODIN TRANSPORTER-RELATED"/>
    <property type="match status" value="1"/>
</dbReference>
<comment type="subcellular location">
    <subcellularLocation>
        <location evidence="1">Cell membrane</location>
        <topology evidence="1">Multi-pass membrane protein</topology>
    </subcellularLocation>
</comment>
<evidence type="ECO:0000259" key="9">
    <source>
        <dbReference type="PROSITE" id="PS50850"/>
    </source>
</evidence>
<feature type="transmembrane region" description="Helical" evidence="8">
    <location>
        <begin position="239"/>
        <end position="258"/>
    </location>
</feature>
<organism evidence="10">
    <name type="scientific">Streptomyces vinaceusdrappus</name>
    <dbReference type="NCBI Taxonomy" id="67376"/>
    <lineage>
        <taxon>Bacteria</taxon>
        <taxon>Bacillati</taxon>
        <taxon>Actinomycetota</taxon>
        <taxon>Actinomycetes</taxon>
        <taxon>Kitasatosporales</taxon>
        <taxon>Streptomycetaceae</taxon>
        <taxon>Streptomyces</taxon>
        <taxon>Streptomyces rochei group</taxon>
    </lineage>
</organism>
<evidence type="ECO:0000256" key="1">
    <source>
        <dbReference type="ARBA" id="ARBA00004651"/>
    </source>
</evidence>
<evidence type="ECO:0000256" key="6">
    <source>
        <dbReference type="ARBA" id="ARBA00023136"/>
    </source>
</evidence>
<feature type="transmembrane region" description="Helical" evidence="8">
    <location>
        <begin position="285"/>
        <end position="308"/>
    </location>
</feature>
<evidence type="ECO:0000256" key="5">
    <source>
        <dbReference type="ARBA" id="ARBA00022989"/>
    </source>
</evidence>
<name>A0A516T9M6_9ACTN</name>
<dbReference type="EMBL" id="MK501817">
    <property type="protein sequence ID" value="QDQ37868.1"/>
    <property type="molecule type" value="Genomic_DNA"/>
</dbReference>
<feature type="transmembrane region" description="Helical" evidence="8">
    <location>
        <begin position="87"/>
        <end position="106"/>
    </location>
</feature>
<feature type="transmembrane region" description="Helical" evidence="8">
    <location>
        <begin position="314"/>
        <end position="335"/>
    </location>
</feature>
<keyword evidence="7" id="KW-0046">Antibiotic resistance</keyword>
<dbReference type="GO" id="GO:0005886">
    <property type="term" value="C:plasma membrane"/>
    <property type="evidence" value="ECO:0007669"/>
    <property type="project" value="UniProtKB-SubCell"/>
</dbReference>
<dbReference type="InterPro" id="IPR020846">
    <property type="entry name" value="MFS_dom"/>
</dbReference>
<feature type="transmembrane region" description="Helical" evidence="8">
    <location>
        <begin position="21"/>
        <end position="43"/>
    </location>
</feature>
<keyword evidence="6 8" id="KW-0472">Membrane</keyword>
<dbReference type="SUPFAM" id="SSF103473">
    <property type="entry name" value="MFS general substrate transporter"/>
    <property type="match status" value="1"/>
</dbReference>
<dbReference type="InterPro" id="IPR036259">
    <property type="entry name" value="MFS_trans_sf"/>
</dbReference>
<proteinExistence type="predicted"/>
<dbReference type="GO" id="GO:0022857">
    <property type="term" value="F:transmembrane transporter activity"/>
    <property type="evidence" value="ECO:0007669"/>
    <property type="project" value="InterPro"/>
</dbReference>
<reference evidence="10" key="1">
    <citation type="journal article" date="2019" name="Org. Lett.">
        <title>Discovery of Druggability-Improved Analogues by Investigation of the LL-D49194?1 Biosynthetic Pathway.</title>
        <authorList>
            <person name="Dong L."/>
            <person name="Shen Y."/>
            <person name="Hou X.-F."/>
            <person name="Li W.-J."/>
            <person name="Tang G.-L."/>
        </authorList>
    </citation>
    <scope>NUCLEOTIDE SEQUENCE</scope>
    <source>
        <strain evidence="10">NRRL15735</strain>
    </source>
</reference>
<keyword evidence="2" id="KW-0813">Transport</keyword>
<dbReference type="PRINTS" id="PR01036">
    <property type="entry name" value="TCRTETB"/>
</dbReference>
<sequence length="505" mass="53037">MSSALDEAAAPPAPDPHRWRALAVLLTASFLDLIDSTIVNIALPKIRADIDASFADIQWITGGYTLTFAIGLITGGRLGDIFGRKRLFLIGVGGFTIASALCAVAGGPEMLITARVLQGAMASLMVPQVLSIIHVTFPAEERGKVFGMVGAIFGIGAVAGPLIGAVLTEWNLFGLEWRPIFLINLPIGIAGVLIGLRVINDSRATDALRLDLVGVFLAAATMLALLYPLTQGRELGWPAWSFGCLAGSLVLVVVFVLYQRSRLRQGKSALVELPLFRLKSFAGGIALQLTFSVSFGIFGLVGALYLQIGLGWSPLRAGLVTIPLSIAVALLAGRSIKSFVPKYGRKVLQAGTLIMLVGALLYLWEARHFGTDIQAWHVLLAMAVVGVGMGLIVAPLSSAILSEVPFSHAGSASGLVTTTMQLGTAIGLGLTSLSFFRGLDGSVGRGPTADDYVDAFSTSLWWVVAGFAIVFLLVFALPKNGGVFTFTPPPEEEADGESAAAAPAH</sequence>
<feature type="transmembrane region" description="Helical" evidence="8">
    <location>
        <begin position="179"/>
        <end position="196"/>
    </location>
</feature>
<dbReference type="PROSITE" id="PS50850">
    <property type="entry name" value="MFS"/>
    <property type="match status" value="1"/>
</dbReference>
<keyword evidence="3" id="KW-1003">Cell membrane</keyword>
<dbReference type="PANTHER" id="PTHR42718">
    <property type="entry name" value="MAJOR FACILITATOR SUPERFAMILY MULTIDRUG TRANSPORTER MFSC"/>
    <property type="match status" value="1"/>
</dbReference>
<dbReference type="NCBIfam" id="TIGR00711">
    <property type="entry name" value="efflux_EmrB"/>
    <property type="match status" value="1"/>
</dbReference>
<feature type="transmembrane region" description="Helical" evidence="8">
    <location>
        <begin position="208"/>
        <end position="227"/>
    </location>
</feature>
<keyword evidence="5 8" id="KW-1133">Transmembrane helix</keyword>
<evidence type="ECO:0000256" key="2">
    <source>
        <dbReference type="ARBA" id="ARBA00022448"/>
    </source>
</evidence>
<feature type="transmembrane region" description="Helical" evidence="8">
    <location>
        <begin position="459"/>
        <end position="477"/>
    </location>
</feature>
<feature type="transmembrane region" description="Helical" evidence="8">
    <location>
        <begin position="55"/>
        <end position="75"/>
    </location>
</feature>
<evidence type="ECO:0000313" key="10">
    <source>
        <dbReference type="EMBL" id="QDQ37868.1"/>
    </source>
</evidence>
<evidence type="ECO:0000256" key="3">
    <source>
        <dbReference type="ARBA" id="ARBA00022475"/>
    </source>
</evidence>
<accession>A0A516T9M6</accession>
<dbReference type="Gene3D" id="1.20.1720.10">
    <property type="entry name" value="Multidrug resistance protein D"/>
    <property type="match status" value="2"/>
</dbReference>
<dbReference type="Pfam" id="PF07690">
    <property type="entry name" value="MFS_1"/>
    <property type="match status" value="1"/>
</dbReference>
<feature type="transmembrane region" description="Helical" evidence="8">
    <location>
        <begin position="112"/>
        <end position="133"/>
    </location>
</feature>
<feature type="transmembrane region" description="Helical" evidence="8">
    <location>
        <begin position="422"/>
        <end position="439"/>
    </location>
</feature>
<feature type="domain" description="Major facilitator superfamily (MFS) profile" evidence="9">
    <location>
        <begin position="21"/>
        <end position="493"/>
    </location>
</feature>
<evidence type="ECO:0000256" key="4">
    <source>
        <dbReference type="ARBA" id="ARBA00022692"/>
    </source>
</evidence>
<dbReference type="AlphaFoldDB" id="A0A516T9M6"/>
<evidence type="ECO:0000256" key="8">
    <source>
        <dbReference type="SAM" id="Phobius"/>
    </source>
</evidence>
<feature type="transmembrane region" description="Helical" evidence="8">
    <location>
        <begin position="376"/>
        <end position="401"/>
    </location>
</feature>
<dbReference type="InterPro" id="IPR004638">
    <property type="entry name" value="EmrB-like"/>
</dbReference>